<comment type="caution">
    <text evidence="5">The sequence shown here is derived from an EMBL/GenBank/DDBJ whole genome shotgun (WGS) entry which is preliminary data.</text>
</comment>
<evidence type="ECO:0000259" key="4">
    <source>
        <dbReference type="Pfam" id="PF00535"/>
    </source>
</evidence>
<dbReference type="Pfam" id="PF00535">
    <property type="entry name" value="Glycos_transf_2"/>
    <property type="match status" value="1"/>
</dbReference>
<name>A0A1F6N0C1_9BACT</name>
<evidence type="ECO:0000313" key="5">
    <source>
        <dbReference type="EMBL" id="OGH77369.1"/>
    </source>
</evidence>
<feature type="domain" description="Glycosyltransferase 2-like" evidence="4">
    <location>
        <begin position="4"/>
        <end position="190"/>
    </location>
</feature>
<dbReference type="InterPro" id="IPR001173">
    <property type="entry name" value="Glyco_trans_2-like"/>
</dbReference>
<dbReference type="InterPro" id="IPR029044">
    <property type="entry name" value="Nucleotide-diphossugar_trans"/>
</dbReference>
<evidence type="ECO:0000256" key="2">
    <source>
        <dbReference type="ARBA" id="ARBA00022676"/>
    </source>
</evidence>
<protein>
    <recommendedName>
        <fullName evidence="4">Glycosyltransferase 2-like domain-containing protein</fullName>
    </recommendedName>
</protein>
<proteinExistence type="inferred from homology"/>
<comment type="similarity">
    <text evidence="1">Belongs to the glycosyltransferase 2 family.</text>
</comment>
<sequence>MKLSVHLVTWNGAKYIPFLLASLKNQTNKNWTLFILDNNSTDNTVESIQKELINFPAQSRLIVNAKNNGFAGGHNQLYAETNSEYFVLLNQDLYLEPDCLEKLMIAIASNQELAVVSPRLMKWDFFKINQGIDASLSNTIDSLGLKVWRNRRVVEIQSGEEWKNSDEKKIKLVFGVSGTMPLFRRQAINEVTFSKQEFFDSLYGSYKEDVDLAFRLQAAGYGAGVTTDSVAYHDRSAAGPLELSDAAAVKNKKEQSSWIQYHSYKNHLMTLYKNEYWQNWLLDFPWILWYELKKFGWFLLFEPRVIDGLLEVWKNRQNLQTKKKQIHFNKKIPWKQMRKWWMPKKT</sequence>
<dbReference type="SUPFAM" id="SSF53448">
    <property type="entry name" value="Nucleotide-diphospho-sugar transferases"/>
    <property type="match status" value="1"/>
</dbReference>
<dbReference type="EMBL" id="MFQH01000024">
    <property type="protein sequence ID" value="OGH77369.1"/>
    <property type="molecule type" value="Genomic_DNA"/>
</dbReference>
<evidence type="ECO:0000313" key="6">
    <source>
        <dbReference type="Proteomes" id="UP000177040"/>
    </source>
</evidence>
<keyword evidence="2" id="KW-0328">Glycosyltransferase</keyword>
<dbReference type="PANTHER" id="PTHR43179:SF12">
    <property type="entry name" value="GALACTOFURANOSYLTRANSFERASE GLFT2"/>
    <property type="match status" value="1"/>
</dbReference>
<accession>A0A1F6N0C1</accession>
<evidence type="ECO:0000256" key="1">
    <source>
        <dbReference type="ARBA" id="ARBA00006739"/>
    </source>
</evidence>
<organism evidence="5 6">
    <name type="scientific">Candidatus Magasanikbacteria bacterium RIFCSPLOWO2_01_FULL_40_15</name>
    <dbReference type="NCBI Taxonomy" id="1798686"/>
    <lineage>
        <taxon>Bacteria</taxon>
        <taxon>Candidatus Magasanikiibacteriota</taxon>
    </lineage>
</organism>
<dbReference type="PANTHER" id="PTHR43179">
    <property type="entry name" value="RHAMNOSYLTRANSFERASE WBBL"/>
    <property type="match status" value="1"/>
</dbReference>
<dbReference type="CDD" id="cd04186">
    <property type="entry name" value="GT_2_like_c"/>
    <property type="match status" value="1"/>
</dbReference>
<dbReference type="Gene3D" id="3.90.550.10">
    <property type="entry name" value="Spore Coat Polysaccharide Biosynthesis Protein SpsA, Chain A"/>
    <property type="match status" value="1"/>
</dbReference>
<dbReference type="Proteomes" id="UP000177040">
    <property type="component" value="Unassembled WGS sequence"/>
</dbReference>
<evidence type="ECO:0000256" key="3">
    <source>
        <dbReference type="ARBA" id="ARBA00022679"/>
    </source>
</evidence>
<dbReference type="GO" id="GO:0016757">
    <property type="term" value="F:glycosyltransferase activity"/>
    <property type="evidence" value="ECO:0007669"/>
    <property type="project" value="UniProtKB-KW"/>
</dbReference>
<keyword evidence="3" id="KW-0808">Transferase</keyword>
<dbReference type="AlphaFoldDB" id="A0A1F6N0C1"/>
<reference evidence="5 6" key="1">
    <citation type="journal article" date="2016" name="Nat. Commun.">
        <title>Thousands of microbial genomes shed light on interconnected biogeochemical processes in an aquifer system.</title>
        <authorList>
            <person name="Anantharaman K."/>
            <person name="Brown C.T."/>
            <person name="Hug L.A."/>
            <person name="Sharon I."/>
            <person name="Castelle C.J."/>
            <person name="Probst A.J."/>
            <person name="Thomas B.C."/>
            <person name="Singh A."/>
            <person name="Wilkins M.J."/>
            <person name="Karaoz U."/>
            <person name="Brodie E.L."/>
            <person name="Williams K.H."/>
            <person name="Hubbard S.S."/>
            <person name="Banfield J.F."/>
        </authorList>
    </citation>
    <scope>NUCLEOTIDE SEQUENCE [LARGE SCALE GENOMIC DNA]</scope>
</reference>
<gene>
    <name evidence="5" type="ORF">A2983_01545</name>
</gene>